<protein>
    <recommendedName>
        <fullName evidence="7">Calcium-binding protein</fullName>
    </recommendedName>
</protein>
<organism evidence="5 6">
    <name type="scientific">Solirubrobacter phytolaccae</name>
    <dbReference type="NCBI Taxonomy" id="1404360"/>
    <lineage>
        <taxon>Bacteria</taxon>
        <taxon>Bacillati</taxon>
        <taxon>Actinomycetota</taxon>
        <taxon>Thermoleophilia</taxon>
        <taxon>Solirubrobacterales</taxon>
        <taxon>Solirubrobacteraceae</taxon>
        <taxon>Solirubrobacter</taxon>
    </lineage>
</organism>
<dbReference type="InterPro" id="IPR018511">
    <property type="entry name" value="Hemolysin-typ_Ca-bd_CS"/>
</dbReference>
<dbReference type="PRINTS" id="PR00313">
    <property type="entry name" value="CABNDNGRPT"/>
</dbReference>
<dbReference type="Gene3D" id="2.150.10.10">
    <property type="entry name" value="Serralysin-like metalloprotease, C-terminal"/>
    <property type="match status" value="2"/>
</dbReference>
<dbReference type="AlphaFoldDB" id="A0A9X3SB86"/>
<keyword evidence="4" id="KW-0732">Signal</keyword>
<name>A0A9X3SB86_9ACTN</name>
<dbReference type="PANTHER" id="PTHR38340:SF1">
    <property type="entry name" value="S-LAYER PROTEIN"/>
    <property type="match status" value="1"/>
</dbReference>
<evidence type="ECO:0008006" key="7">
    <source>
        <dbReference type="Google" id="ProtNLM"/>
    </source>
</evidence>
<evidence type="ECO:0000256" key="2">
    <source>
        <dbReference type="ARBA" id="ARBA00022525"/>
    </source>
</evidence>
<keyword evidence="2" id="KW-0964">Secreted</keyword>
<comment type="caution">
    <text evidence="5">The sequence shown here is derived from an EMBL/GenBank/DDBJ whole genome shotgun (WGS) entry which is preliminary data.</text>
</comment>
<dbReference type="InterPro" id="IPR011049">
    <property type="entry name" value="Serralysin-like_metalloprot_C"/>
</dbReference>
<dbReference type="InterPro" id="IPR006311">
    <property type="entry name" value="TAT_signal"/>
</dbReference>
<sequence length="420" mass="41807">MSGMTKRGVVAVCGAVTVAGGMATTASAAVAEPSFTCRASVVRAQLLGALTVEPFAAKPSGCASVAGSPLPTLLTLDAAYATTVAPGDAKAGVATLTVPLAAVPLRIDGVTATAAARCSGETPVLSADSTIARVRLGALELGTDPVLQRVGTGLDGLPIGSVLRVAAGEEVRAAGTVTRRALHVTLTLAGTSLADVVVGEVAAGAVCPVAVRADGEDEGDFPPTTPTTPNTPGATNPNTPNTPTGTPSTPDVPRTVTLADLARLGVSLNHPCRNARYGGDRALVGTSRADRMVGTRTADRVFGFAAGDRLSGGSGADCVDGATGADRLTGAGGADYLIGGSGNDRLSGGAGADRLFGGAGNDVIVTGTGRDRVSAGPGNDRVDARGRKGRQIIDCGPGRDTVRLNRGDRQRRCEKVLRAG</sequence>
<dbReference type="RefSeq" id="WP_270025395.1">
    <property type="nucleotide sequence ID" value="NZ_JAPDDP010000018.1"/>
</dbReference>
<feature type="compositionally biased region" description="Low complexity" evidence="3">
    <location>
        <begin position="227"/>
        <end position="249"/>
    </location>
</feature>
<comment type="subcellular location">
    <subcellularLocation>
        <location evidence="1">Secreted</location>
    </subcellularLocation>
</comment>
<dbReference type="InterPro" id="IPR050557">
    <property type="entry name" value="RTX_toxin/Mannuronan_C5-epim"/>
</dbReference>
<keyword evidence="6" id="KW-1185">Reference proteome</keyword>
<evidence type="ECO:0000256" key="3">
    <source>
        <dbReference type="SAM" id="MobiDB-lite"/>
    </source>
</evidence>
<dbReference type="SUPFAM" id="SSF51120">
    <property type="entry name" value="beta-Roll"/>
    <property type="match status" value="1"/>
</dbReference>
<feature type="region of interest" description="Disordered" evidence="3">
    <location>
        <begin position="214"/>
        <end position="253"/>
    </location>
</feature>
<reference evidence="5" key="1">
    <citation type="submission" date="2022-10" db="EMBL/GenBank/DDBJ databases">
        <title>The WGS of Solirubrobacter phytolaccae KCTC 29190.</title>
        <authorList>
            <person name="Jiang Z."/>
        </authorList>
    </citation>
    <scope>NUCLEOTIDE SEQUENCE</scope>
    <source>
        <strain evidence="5">KCTC 29190</strain>
    </source>
</reference>
<dbReference type="PROSITE" id="PS51318">
    <property type="entry name" value="TAT"/>
    <property type="match status" value="1"/>
</dbReference>
<dbReference type="Proteomes" id="UP001147653">
    <property type="component" value="Unassembled WGS sequence"/>
</dbReference>
<dbReference type="PROSITE" id="PS00330">
    <property type="entry name" value="HEMOLYSIN_CALCIUM"/>
    <property type="match status" value="3"/>
</dbReference>
<dbReference type="Pfam" id="PF00353">
    <property type="entry name" value="HemolysinCabind"/>
    <property type="match status" value="3"/>
</dbReference>
<feature type="signal peptide" evidence="4">
    <location>
        <begin position="1"/>
        <end position="28"/>
    </location>
</feature>
<dbReference type="GO" id="GO:0005509">
    <property type="term" value="F:calcium ion binding"/>
    <property type="evidence" value="ECO:0007669"/>
    <property type="project" value="InterPro"/>
</dbReference>
<dbReference type="PANTHER" id="PTHR38340">
    <property type="entry name" value="S-LAYER PROTEIN"/>
    <property type="match status" value="1"/>
</dbReference>
<proteinExistence type="predicted"/>
<evidence type="ECO:0000256" key="4">
    <source>
        <dbReference type="SAM" id="SignalP"/>
    </source>
</evidence>
<gene>
    <name evidence="5" type="ORF">OJ997_12325</name>
</gene>
<dbReference type="EMBL" id="JAPDDP010000018">
    <property type="protein sequence ID" value="MDA0181085.1"/>
    <property type="molecule type" value="Genomic_DNA"/>
</dbReference>
<dbReference type="InterPro" id="IPR001343">
    <property type="entry name" value="Hemolysn_Ca-bd"/>
</dbReference>
<evidence type="ECO:0000313" key="6">
    <source>
        <dbReference type="Proteomes" id="UP001147653"/>
    </source>
</evidence>
<feature type="chain" id="PRO_5040973241" description="Calcium-binding protein" evidence="4">
    <location>
        <begin position="29"/>
        <end position="420"/>
    </location>
</feature>
<accession>A0A9X3SB86</accession>
<dbReference type="GO" id="GO:0005576">
    <property type="term" value="C:extracellular region"/>
    <property type="evidence" value="ECO:0007669"/>
    <property type="project" value="UniProtKB-SubCell"/>
</dbReference>
<evidence type="ECO:0000256" key="1">
    <source>
        <dbReference type="ARBA" id="ARBA00004613"/>
    </source>
</evidence>
<evidence type="ECO:0000313" key="5">
    <source>
        <dbReference type="EMBL" id="MDA0181085.1"/>
    </source>
</evidence>